<feature type="transmembrane region" description="Helical" evidence="8">
    <location>
        <begin position="311"/>
        <end position="331"/>
    </location>
</feature>
<dbReference type="PANTHER" id="PTHR43357:SF3">
    <property type="entry name" value="FE(3+)-TRANSPORT SYSTEM PERMEASE PROTEIN FBPB 2"/>
    <property type="match status" value="1"/>
</dbReference>
<feature type="transmembrane region" description="Helical" evidence="8">
    <location>
        <begin position="67"/>
        <end position="91"/>
    </location>
</feature>
<dbReference type="InterPro" id="IPR000515">
    <property type="entry name" value="MetI-like"/>
</dbReference>
<evidence type="ECO:0000256" key="3">
    <source>
        <dbReference type="ARBA" id="ARBA00022475"/>
    </source>
</evidence>
<feature type="transmembrane region" description="Helical" evidence="8">
    <location>
        <begin position="20"/>
        <end position="41"/>
    </location>
</feature>
<sequence>MPSGMPGLPTPLTWWRAEWLAYALLGLVALLGLLPSVRLVWEAAAGMAAGSEGALARVLSEPGTWRALFNSFYTGVLGTVIAVILGAGFAWMVVLTDVKRKSWWVFLFMLPMMIPPQVTALAWLQLFGPSSALLQTLGLAPAMGRPQPLYSADGIALLLGVQHAPLVFLALRASLLTLPGDLCEAARLAGASQAQVLRGIILPLARPGLVAGAAMAFVSALGNFGIPAMLGIPAGYYVLPTLIYQKMASFGPSMLQQVAALSMLVGVLAVAGVWLQGRLQARASYRLIGAGRRMAVIVLGRKRHLAEAGMALVLALILVAPLGALLAASLVPAMGVPLNWDTVTGSAYVEMLTRQGTTWRAAWNSSLLAGGAALALMALSLPLAWLMARQPGRWTRLLEAIVEIPYALPGTVLAVACILLFARPLPWIEVSLYGTLGIIFFAYLARFLTVALKPVQAGMRQLDPALEEAARLAGAGPLRRLWDMLLPLLAPSAFAGALLVFLTAVNELTVSALLWSAGTETLGVLIFNFSESGDNVLASAVSVAIVAGVALLMAALSLLGGRLPPGVIPWRN</sequence>
<keyword evidence="5 8" id="KW-0812">Transmembrane</keyword>
<dbReference type="GO" id="GO:0055085">
    <property type="term" value="P:transmembrane transport"/>
    <property type="evidence" value="ECO:0007669"/>
    <property type="project" value="InterPro"/>
</dbReference>
<accession>A0A4Q7MX83</accession>
<name>A0A4Q7MX83_9BURK</name>
<evidence type="ECO:0000256" key="2">
    <source>
        <dbReference type="ARBA" id="ARBA00022448"/>
    </source>
</evidence>
<feature type="transmembrane region" description="Helical" evidence="8">
    <location>
        <begin position="508"/>
        <end position="529"/>
    </location>
</feature>
<dbReference type="Pfam" id="PF00528">
    <property type="entry name" value="BPD_transp_1"/>
    <property type="match status" value="2"/>
</dbReference>
<feature type="transmembrane region" description="Helical" evidence="8">
    <location>
        <begin position="400"/>
        <end position="421"/>
    </location>
</feature>
<evidence type="ECO:0000259" key="9">
    <source>
        <dbReference type="PROSITE" id="PS50928"/>
    </source>
</evidence>
<proteinExistence type="inferred from homology"/>
<feature type="domain" description="ABC transmembrane type-1" evidence="9">
    <location>
        <begin position="68"/>
        <end position="276"/>
    </location>
</feature>
<dbReference type="GO" id="GO:0005886">
    <property type="term" value="C:plasma membrane"/>
    <property type="evidence" value="ECO:0007669"/>
    <property type="project" value="UniProtKB-SubCell"/>
</dbReference>
<dbReference type="CDD" id="cd06261">
    <property type="entry name" value="TM_PBP2"/>
    <property type="match status" value="2"/>
</dbReference>
<organism evidence="10 11">
    <name type="scientific">Kerstersia gyiorum</name>
    <dbReference type="NCBI Taxonomy" id="206506"/>
    <lineage>
        <taxon>Bacteria</taxon>
        <taxon>Pseudomonadati</taxon>
        <taxon>Pseudomonadota</taxon>
        <taxon>Betaproteobacteria</taxon>
        <taxon>Burkholderiales</taxon>
        <taxon>Alcaligenaceae</taxon>
        <taxon>Kerstersia</taxon>
    </lineage>
</organism>
<feature type="transmembrane region" description="Helical" evidence="8">
    <location>
        <begin position="254"/>
        <end position="275"/>
    </location>
</feature>
<comment type="caution">
    <text evidence="10">The sequence shown here is derived from an EMBL/GenBank/DDBJ whole genome shotgun (WGS) entry which is preliminary data.</text>
</comment>
<dbReference type="Proteomes" id="UP000292039">
    <property type="component" value="Unassembled WGS sequence"/>
</dbReference>
<reference evidence="10 11" key="1">
    <citation type="submission" date="2019-02" db="EMBL/GenBank/DDBJ databases">
        <title>Genomic Encyclopedia of Type Strains, Phase IV (KMG-IV): sequencing the most valuable type-strain genomes for metagenomic binning, comparative biology and taxonomic classification.</title>
        <authorList>
            <person name="Goeker M."/>
        </authorList>
    </citation>
    <scope>NUCLEOTIDE SEQUENCE [LARGE SCALE GENOMIC DNA]</scope>
    <source>
        <strain evidence="10 11">DSM 16618</strain>
    </source>
</reference>
<dbReference type="AlphaFoldDB" id="A0A4Q7MX83"/>
<feature type="transmembrane region" description="Helical" evidence="8">
    <location>
        <begin position="367"/>
        <end position="388"/>
    </location>
</feature>
<comment type="subcellular location">
    <subcellularLocation>
        <location evidence="1">Cell inner membrane</location>
        <topology evidence="1">Multi-pass membrane protein</topology>
    </subcellularLocation>
    <subcellularLocation>
        <location evidence="8">Cell membrane</location>
        <topology evidence="8">Multi-pass membrane protein</topology>
    </subcellularLocation>
</comment>
<keyword evidence="3" id="KW-1003">Cell membrane</keyword>
<gene>
    <name evidence="10" type="ORF">EV679_0896</name>
</gene>
<feature type="transmembrane region" description="Helical" evidence="8">
    <location>
        <begin position="536"/>
        <end position="559"/>
    </location>
</feature>
<dbReference type="PROSITE" id="PS50928">
    <property type="entry name" value="ABC_TM1"/>
    <property type="match status" value="2"/>
</dbReference>
<dbReference type="InterPro" id="IPR035906">
    <property type="entry name" value="MetI-like_sf"/>
</dbReference>
<feature type="transmembrane region" description="Helical" evidence="8">
    <location>
        <begin position="433"/>
        <end position="452"/>
    </location>
</feature>
<feature type="transmembrane region" description="Helical" evidence="8">
    <location>
        <begin position="103"/>
        <end position="124"/>
    </location>
</feature>
<feature type="domain" description="ABC transmembrane type-1" evidence="9">
    <location>
        <begin position="362"/>
        <end position="558"/>
    </location>
</feature>
<keyword evidence="6 8" id="KW-1133">Transmembrane helix</keyword>
<evidence type="ECO:0000256" key="7">
    <source>
        <dbReference type="ARBA" id="ARBA00023136"/>
    </source>
</evidence>
<comment type="similarity">
    <text evidence="8">Belongs to the binding-protein-dependent transport system permease family.</text>
</comment>
<evidence type="ECO:0000313" key="10">
    <source>
        <dbReference type="EMBL" id="RZS73692.1"/>
    </source>
</evidence>
<evidence type="ECO:0000256" key="5">
    <source>
        <dbReference type="ARBA" id="ARBA00022692"/>
    </source>
</evidence>
<keyword evidence="4" id="KW-0997">Cell inner membrane</keyword>
<dbReference type="PANTHER" id="PTHR43357">
    <property type="entry name" value="INNER MEMBRANE ABC TRANSPORTER PERMEASE PROTEIN YDCV"/>
    <property type="match status" value="1"/>
</dbReference>
<feature type="transmembrane region" description="Helical" evidence="8">
    <location>
        <begin position="481"/>
        <end position="502"/>
    </location>
</feature>
<evidence type="ECO:0000313" key="11">
    <source>
        <dbReference type="Proteomes" id="UP000292039"/>
    </source>
</evidence>
<keyword evidence="7 8" id="KW-0472">Membrane</keyword>
<evidence type="ECO:0000256" key="1">
    <source>
        <dbReference type="ARBA" id="ARBA00004429"/>
    </source>
</evidence>
<evidence type="ECO:0000256" key="6">
    <source>
        <dbReference type="ARBA" id="ARBA00022989"/>
    </source>
</evidence>
<evidence type="ECO:0000256" key="8">
    <source>
        <dbReference type="RuleBase" id="RU363032"/>
    </source>
</evidence>
<protein>
    <submittedName>
        <fullName evidence="10">Iron(III) transport system permease protein</fullName>
    </submittedName>
</protein>
<feature type="transmembrane region" description="Helical" evidence="8">
    <location>
        <begin position="208"/>
        <end position="234"/>
    </location>
</feature>
<dbReference type="EMBL" id="SGWZ01000001">
    <property type="protein sequence ID" value="RZS73692.1"/>
    <property type="molecule type" value="Genomic_DNA"/>
</dbReference>
<dbReference type="Gene3D" id="1.10.3720.10">
    <property type="entry name" value="MetI-like"/>
    <property type="match status" value="2"/>
</dbReference>
<keyword evidence="2 8" id="KW-0813">Transport</keyword>
<evidence type="ECO:0000256" key="4">
    <source>
        <dbReference type="ARBA" id="ARBA00022519"/>
    </source>
</evidence>
<dbReference type="SUPFAM" id="SSF161098">
    <property type="entry name" value="MetI-like"/>
    <property type="match status" value="2"/>
</dbReference>